<protein>
    <recommendedName>
        <fullName evidence="3">AraC family transcriptional regulator</fullName>
    </recommendedName>
</protein>
<evidence type="ECO:0008006" key="3">
    <source>
        <dbReference type="Google" id="ProtNLM"/>
    </source>
</evidence>
<keyword evidence="2" id="KW-1185">Reference proteome</keyword>
<name>A0A917V830_9NOCA</name>
<comment type="caution">
    <text evidence="1">The sequence shown here is derived from an EMBL/GenBank/DDBJ whole genome shotgun (WGS) entry which is preliminary data.</text>
</comment>
<dbReference type="InterPro" id="IPR011256">
    <property type="entry name" value="Reg_factor_effector_dom_sf"/>
</dbReference>
<dbReference type="EMBL" id="BMMW01000002">
    <property type="protein sequence ID" value="GGK49139.1"/>
    <property type="molecule type" value="Genomic_DNA"/>
</dbReference>
<accession>A0A917V830</accession>
<evidence type="ECO:0000313" key="2">
    <source>
        <dbReference type="Proteomes" id="UP000612956"/>
    </source>
</evidence>
<dbReference type="RefSeq" id="WP_188828691.1">
    <property type="nucleotide sequence ID" value="NZ_BMMW01000002.1"/>
</dbReference>
<dbReference type="Gene3D" id="3.20.80.10">
    <property type="entry name" value="Regulatory factor, effector binding domain"/>
    <property type="match status" value="1"/>
</dbReference>
<reference evidence="1" key="2">
    <citation type="submission" date="2020-09" db="EMBL/GenBank/DDBJ databases">
        <authorList>
            <person name="Sun Q."/>
            <person name="Zhou Y."/>
        </authorList>
    </citation>
    <scope>NUCLEOTIDE SEQUENCE</scope>
    <source>
        <strain evidence="1">CGMCC 4.7278</strain>
    </source>
</reference>
<organism evidence="1 2">
    <name type="scientific">Nocardia camponoti</name>
    <dbReference type="NCBI Taxonomy" id="1616106"/>
    <lineage>
        <taxon>Bacteria</taxon>
        <taxon>Bacillati</taxon>
        <taxon>Actinomycetota</taxon>
        <taxon>Actinomycetes</taxon>
        <taxon>Mycobacteriales</taxon>
        <taxon>Nocardiaceae</taxon>
        <taxon>Nocardia</taxon>
    </lineage>
</organism>
<gene>
    <name evidence="1" type="ORF">GCM10011591_20660</name>
</gene>
<proteinExistence type="predicted"/>
<dbReference type="AlphaFoldDB" id="A0A917V830"/>
<evidence type="ECO:0000313" key="1">
    <source>
        <dbReference type="EMBL" id="GGK49139.1"/>
    </source>
</evidence>
<reference evidence="1" key="1">
    <citation type="journal article" date="2014" name="Int. J. Syst. Evol. Microbiol.">
        <title>Complete genome sequence of Corynebacterium casei LMG S-19264T (=DSM 44701T), isolated from a smear-ripened cheese.</title>
        <authorList>
            <consortium name="US DOE Joint Genome Institute (JGI-PGF)"/>
            <person name="Walter F."/>
            <person name="Albersmeier A."/>
            <person name="Kalinowski J."/>
            <person name="Ruckert C."/>
        </authorList>
    </citation>
    <scope>NUCLEOTIDE SEQUENCE</scope>
    <source>
        <strain evidence="1">CGMCC 4.7278</strain>
    </source>
</reference>
<dbReference type="Proteomes" id="UP000612956">
    <property type="component" value="Unassembled WGS sequence"/>
</dbReference>
<sequence>MSYSIVVRDAALYAGLVVPKVHPSFKVSNSELIEFLKDRLTDRDDAGDGPLHTVYVPDSAGNWTALIAREFDRPELAPVGDLLVRVPRGLYARFVPNGDYHDPVEDVWAQVDDATMSGEIARAFREEIEVWHGRESVELFVSISADS</sequence>